<dbReference type="AlphaFoldDB" id="A0A2P2ISW8"/>
<dbReference type="EMBL" id="GGEC01003821">
    <property type="protein sequence ID" value="MBW84304.1"/>
    <property type="molecule type" value="Transcribed_RNA"/>
</dbReference>
<organism evidence="1">
    <name type="scientific">Rhizophora mucronata</name>
    <name type="common">Asiatic mangrove</name>
    <dbReference type="NCBI Taxonomy" id="61149"/>
    <lineage>
        <taxon>Eukaryota</taxon>
        <taxon>Viridiplantae</taxon>
        <taxon>Streptophyta</taxon>
        <taxon>Embryophyta</taxon>
        <taxon>Tracheophyta</taxon>
        <taxon>Spermatophyta</taxon>
        <taxon>Magnoliopsida</taxon>
        <taxon>eudicotyledons</taxon>
        <taxon>Gunneridae</taxon>
        <taxon>Pentapetalae</taxon>
        <taxon>rosids</taxon>
        <taxon>fabids</taxon>
        <taxon>Malpighiales</taxon>
        <taxon>Rhizophoraceae</taxon>
        <taxon>Rhizophora</taxon>
    </lineage>
</organism>
<reference evidence="1" key="1">
    <citation type="submission" date="2018-02" db="EMBL/GenBank/DDBJ databases">
        <title>Rhizophora mucronata_Transcriptome.</title>
        <authorList>
            <person name="Meera S.P."/>
            <person name="Sreeshan A."/>
            <person name="Augustine A."/>
        </authorList>
    </citation>
    <scope>NUCLEOTIDE SEQUENCE</scope>
    <source>
        <tissue evidence="1">Leaf</tissue>
    </source>
</reference>
<evidence type="ECO:0000313" key="1">
    <source>
        <dbReference type="EMBL" id="MBW84304.1"/>
    </source>
</evidence>
<name>A0A2P2ISW8_RHIMU</name>
<protein>
    <submittedName>
        <fullName evidence="1">Uncharacterized protein</fullName>
    </submittedName>
</protein>
<proteinExistence type="predicted"/>
<accession>A0A2P2ISW8</accession>
<sequence>MLILDSDNELSGYQWGWTKRFSLCWEPDEFFRREVRDKDSDMSTELKDSDRKAGDTSHLHMICTKISAMCCRILILFLLEGQQPVTTIRTLYFPGN</sequence>